<dbReference type="Gene3D" id="1.10.150.240">
    <property type="entry name" value="Putative phosphatase, domain 2"/>
    <property type="match status" value="1"/>
</dbReference>
<dbReference type="Pfam" id="PF00702">
    <property type="entry name" value="Hydrolase"/>
    <property type="match status" value="1"/>
</dbReference>
<dbReference type="PANTHER" id="PTHR47478:SF1">
    <property type="entry name" value="PYRIMIDINE 5'-NUCLEOTIDASE YJJG"/>
    <property type="match status" value="1"/>
</dbReference>
<dbReference type="InterPro" id="IPR011951">
    <property type="entry name" value="HAD-SF_hydro_IA_YjjG/PynA"/>
</dbReference>
<dbReference type="InterPro" id="IPR006439">
    <property type="entry name" value="HAD-SF_hydro_IA"/>
</dbReference>
<keyword evidence="2" id="KW-1185">Reference proteome</keyword>
<accession>A0ABT8F8S6</accession>
<dbReference type="NCBIfam" id="TIGR01549">
    <property type="entry name" value="HAD-SF-IA-v1"/>
    <property type="match status" value="1"/>
</dbReference>
<comment type="caution">
    <text evidence="1">The sequence shown here is derived from an EMBL/GenBank/DDBJ whole genome shotgun (WGS) entry which is preliminary data.</text>
</comment>
<dbReference type="EMBL" id="JAUHJS010000009">
    <property type="protein sequence ID" value="MDN4166882.1"/>
    <property type="molecule type" value="Genomic_DNA"/>
</dbReference>
<dbReference type="InterPro" id="IPR023214">
    <property type="entry name" value="HAD_sf"/>
</dbReference>
<dbReference type="SFLD" id="SFLDG01135">
    <property type="entry name" value="C1.5.6:_HAD__Beta-PGM__Phospha"/>
    <property type="match status" value="1"/>
</dbReference>
<evidence type="ECO:0000313" key="1">
    <source>
        <dbReference type="EMBL" id="MDN4166882.1"/>
    </source>
</evidence>
<dbReference type="InterPro" id="IPR036412">
    <property type="entry name" value="HAD-like_sf"/>
</dbReference>
<gene>
    <name evidence="1" type="ORF">QWY31_15325</name>
</gene>
<dbReference type="SUPFAM" id="SSF56784">
    <property type="entry name" value="HAD-like"/>
    <property type="match status" value="1"/>
</dbReference>
<sequence>MKINHIFFDLDHTLWDFERCSEEALNELYESYQMKQWGLFTPAEFQQMFTKINSYLWERYNHGLIKREQLRKARFVRILTELGLPEAEVPVDLGEEYIALCPQKPYLMPYAKEILDYLSGQGYQLHIITNGFEDVQHIKMKSSGIDGYFNQVVTSDKAGQKKPYRKIFDYALEVSNAQRSESIMVGDNLETDIKGAKLAEMAHIFYNPFQQPHQEDVQIEVKHLQEIEQHL</sequence>
<dbReference type="Proteomes" id="UP001168552">
    <property type="component" value="Unassembled WGS sequence"/>
</dbReference>
<reference evidence="1" key="1">
    <citation type="submission" date="2023-06" db="EMBL/GenBank/DDBJ databases">
        <title>Cytophagales bacterium Strain LB-30, isolated from soil.</title>
        <authorList>
            <person name="Liu B."/>
        </authorList>
    </citation>
    <scope>NUCLEOTIDE SEQUENCE</scope>
    <source>
        <strain evidence="1">LB-30</strain>
    </source>
</reference>
<dbReference type="PRINTS" id="PR00413">
    <property type="entry name" value="HADHALOGNASE"/>
</dbReference>
<proteinExistence type="predicted"/>
<dbReference type="RefSeq" id="WP_320005421.1">
    <property type="nucleotide sequence ID" value="NZ_JAUHJS010000009.1"/>
</dbReference>
<evidence type="ECO:0000313" key="2">
    <source>
        <dbReference type="Proteomes" id="UP001168552"/>
    </source>
</evidence>
<dbReference type="Gene3D" id="3.40.50.1000">
    <property type="entry name" value="HAD superfamily/HAD-like"/>
    <property type="match status" value="1"/>
</dbReference>
<organism evidence="1 2">
    <name type="scientific">Shiella aurantiaca</name>
    <dbReference type="NCBI Taxonomy" id="3058365"/>
    <lineage>
        <taxon>Bacteria</taxon>
        <taxon>Pseudomonadati</taxon>
        <taxon>Bacteroidota</taxon>
        <taxon>Cytophagia</taxon>
        <taxon>Cytophagales</taxon>
        <taxon>Shiellaceae</taxon>
        <taxon>Shiella</taxon>
    </lineage>
</organism>
<dbReference type="SFLD" id="SFLDG01129">
    <property type="entry name" value="C1.5:_HAD__Beta-PGM__Phosphata"/>
    <property type="match status" value="1"/>
</dbReference>
<name>A0ABT8F8S6_9BACT</name>
<protein>
    <submittedName>
        <fullName evidence="1">YjjG family noncanonical pyrimidine nucleotidase</fullName>
    </submittedName>
</protein>
<dbReference type="PANTHER" id="PTHR47478">
    <property type="match status" value="1"/>
</dbReference>
<dbReference type="SFLD" id="SFLDS00003">
    <property type="entry name" value="Haloacid_Dehalogenase"/>
    <property type="match status" value="1"/>
</dbReference>
<dbReference type="NCBIfam" id="TIGR02254">
    <property type="entry name" value="YjjG_YfnB"/>
    <property type="match status" value="1"/>
</dbReference>
<dbReference type="InterPro" id="IPR023198">
    <property type="entry name" value="PGP-like_dom2"/>
</dbReference>
<dbReference type="InterPro" id="IPR052550">
    <property type="entry name" value="Pyrimidine_5'-ntase_YjjG"/>
</dbReference>